<dbReference type="KEGG" id="adin:H7849_17925"/>
<proteinExistence type="predicted"/>
<reference evidence="1 2" key="1">
    <citation type="submission" date="2020-08" db="EMBL/GenBank/DDBJ databases">
        <title>Edaphobacter telluris sp. nov. and Acidobacterium dinghuensis sp. nov., two acidobacteria isolated from forest soil.</title>
        <authorList>
            <person name="Fu J."/>
            <person name="Qiu L."/>
        </authorList>
    </citation>
    <scope>NUCLEOTIDE SEQUENCE [LARGE SCALE GENOMIC DNA]</scope>
    <source>
        <strain evidence="1">4Y35</strain>
    </source>
</reference>
<dbReference type="Proteomes" id="UP000515312">
    <property type="component" value="Chromosome"/>
</dbReference>
<evidence type="ECO:0000313" key="2">
    <source>
        <dbReference type="Proteomes" id="UP000515312"/>
    </source>
</evidence>
<gene>
    <name evidence="1" type="ORF">H7849_17925</name>
</gene>
<organism evidence="1 2">
    <name type="scientific">Alloacidobacterium dinghuense</name>
    <dbReference type="NCBI Taxonomy" id="2763107"/>
    <lineage>
        <taxon>Bacteria</taxon>
        <taxon>Pseudomonadati</taxon>
        <taxon>Acidobacteriota</taxon>
        <taxon>Terriglobia</taxon>
        <taxon>Terriglobales</taxon>
        <taxon>Acidobacteriaceae</taxon>
        <taxon>Alloacidobacterium</taxon>
    </lineage>
</organism>
<dbReference type="EMBL" id="CP060394">
    <property type="protein sequence ID" value="QNI30977.1"/>
    <property type="molecule type" value="Genomic_DNA"/>
</dbReference>
<name>A0A7G8BEK7_9BACT</name>
<keyword evidence="2" id="KW-1185">Reference proteome</keyword>
<protein>
    <submittedName>
        <fullName evidence="1">Uncharacterized protein</fullName>
    </submittedName>
</protein>
<accession>A0A7G8BEK7</accession>
<sequence>MMSKERVFIVALLFVGLVSALHGQNIITFDVPNAVYTDPTGINPSGQITGDYSGADLMHHGFLRERNGAIIRFDVAGSTETFPTAIDTLGNVIGYSDGPTSQPEPLVFNTIRGFIRHPNGTIVLFDACSSARPPFLENGETFPRATNAFGEIVGQCQQTIDIDTFDYGFVRQPNGTAAPINTIAACENRVLGFTDAVAVNLSGHVTGSCSNGPGPKLGFVQNPDGAITTFNVDDVAEATSTKPTAISQSGQITGIYTDVQGTEQAFLRQRNGTISLFSVGNAVATNPQGISPAGRIAGFWVDGNNEDHGFVRKENGHSVSFDVPGATDTTPVALKNGMITGHYSTANGDVHGFFVRIEDLLEQHHHGWDMTDLDLP</sequence>
<dbReference type="AlphaFoldDB" id="A0A7G8BEK7"/>
<dbReference type="RefSeq" id="WP_186741243.1">
    <property type="nucleotide sequence ID" value="NZ_CP060394.1"/>
</dbReference>
<evidence type="ECO:0000313" key="1">
    <source>
        <dbReference type="EMBL" id="QNI30977.1"/>
    </source>
</evidence>